<keyword evidence="11" id="KW-1185">Reference proteome</keyword>
<dbReference type="RefSeq" id="WP_322876677.1">
    <property type="nucleotide sequence ID" value="NZ_JAVMIP010000001.1"/>
</dbReference>
<feature type="binding site" evidence="7">
    <location>
        <begin position="20"/>
        <end position="22"/>
    </location>
    <ligand>
        <name>shikimate</name>
        <dbReference type="ChEBI" id="CHEBI:36208"/>
    </ligand>
</feature>
<dbReference type="Pfam" id="PF08501">
    <property type="entry name" value="Shikimate_dh_N"/>
    <property type="match status" value="1"/>
</dbReference>
<comment type="caution">
    <text evidence="10">The sequence shown here is derived from an EMBL/GenBank/DDBJ whole genome shotgun (WGS) entry which is preliminary data.</text>
</comment>
<gene>
    <name evidence="7" type="primary">aroE</name>
    <name evidence="10" type="ORF">RIF25_00845</name>
</gene>
<accession>A0AAE4FPH4</accession>
<dbReference type="GO" id="GO:0019632">
    <property type="term" value="P:shikimate metabolic process"/>
    <property type="evidence" value="ECO:0007669"/>
    <property type="project" value="InterPro"/>
</dbReference>
<evidence type="ECO:0000259" key="9">
    <source>
        <dbReference type="Pfam" id="PF18317"/>
    </source>
</evidence>
<dbReference type="GO" id="GO:0005829">
    <property type="term" value="C:cytosol"/>
    <property type="evidence" value="ECO:0007669"/>
    <property type="project" value="TreeGrafter"/>
</dbReference>
<dbReference type="InterPro" id="IPR011342">
    <property type="entry name" value="Shikimate_DH"/>
</dbReference>
<organism evidence="10 11">
    <name type="scientific">Pseudocalidococcus azoricus BACA0444</name>
    <dbReference type="NCBI Taxonomy" id="2918990"/>
    <lineage>
        <taxon>Bacteria</taxon>
        <taxon>Bacillati</taxon>
        <taxon>Cyanobacteriota</taxon>
        <taxon>Cyanophyceae</taxon>
        <taxon>Acaryochloridales</taxon>
        <taxon>Thermosynechococcaceae</taxon>
        <taxon>Pseudocalidococcus</taxon>
        <taxon>Pseudocalidococcus azoricus</taxon>
    </lineage>
</organism>
<keyword evidence="5 7" id="KW-0560">Oxidoreductase</keyword>
<dbReference type="InterPro" id="IPR046346">
    <property type="entry name" value="Aminoacid_DH-like_N_sf"/>
</dbReference>
<feature type="binding site" evidence="7">
    <location>
        <position position="107"/>
    </location>
    <ligand>
        <name>shikimate</name>
        <dbReference type="ChEBI" id="CHEBI:36208"/>
    </ligand>
</feature>
<comment type="function">
    <text evidence="7">Involved in the biosynthesis of the chorismate, which leads to the biosynthesis of aromatic amino acids. Catalyzes the reversible NADPH linked reduction of 3-dehydroshikimate (DHSA) to yield shikimate (SA).</text>
</comment>
<dbReference type="EMBL" id="JAVMIP010000001">
    <property type="protein sequence ID" value="MDS3859344.1"/>
    <property type="molecule type" value="Genomic_DNA"/>
</dbReference>
<evidence type="ECO:0000259" key="8">
    <source>
        <dbReference type="Pfam" id="PF08501"/>
    </source>
</evidence>
<keyword evidence="6 7" id="KW-0057">Aromatic amino acid biosynthesis</keyword>
<evidence type="ECO:0000256" key="7">
    <source>
        <dbReference type="HAMAP-Rule" id="MF_00222"/>
    </source>
</evidence>
<dbReference type="SUPFAM" id="SSF51735">
    <property type="entry name" value="NAD(P)-binding Rossmann-fold domains"/>
    <property type="match status" value="1"/>
</dbReference>
<dbReference type="AlphaFoldDB" id="A0AAE4FPH4"/>
<dbReference type="InterPro" id="IPR022893">
    <property type="entry name" value="Shikimate_DH_fam"/>
</dbReference>
<evidence type="ECO:0000256" key="3">
    <source>
        <dbReference type="ARBA" id="ARBA00022605"/>
    </source>
</evidence>
<feature type="binding site" evidence="7">
    <location>
        <position position="67"/>
    </location>
    <ligand>
        <name>shikimate</name>
        <dbReference type="ChEBI" id="CHEBI:36208"/>
    </ligand>
</feature>
<dbReference type="HAMAP" id="MF_00222">
    <property type="entry name" value="Shikimate_DH_AroE"/>
    <property type="match status" value="1"/>
</dbReference>
<evidence type="ECO:0000256" key="6">
    <source>
        <dbReference type="ARBA" id="ARBA00023141"/>
    </source>
</evidence>
<dbReference type="NCBIfam" id="NF001314">
    <property type="entry name" value="PRK00258.2-2"/>
    <property type="match status" value="1"/>
</dbReference>
<proteinExistence type="inferred from homology"/>
<dbReference type="GO" id="GO:0050661">
    <property type="term" value="F:NADP binding"/>
    <property type="evidence" value="ECO:0007669"/>
    <property type="project" value="InterPro"/>
</dbReference>
<feature type="binding site" evidence="7">
    <location>
        <position position="92"/>
    </location>
    <ligand>
        <name>shikimate</name>
        <dbReference type="ChEBI" id="CHEBI:36208"/>
    </ligand>
</feature>
<feature type="binding site" evidence="7">
    <location>
        <position position="252"/>
    </location>
    <ligand>
        <name>NADP(+)</name>
        <dbReference type="ChEBI" id="CHEBI:58349"/>
    </ligand>
</feature>
<dbReference type="SUPFAM" id="SSF53223">
    <property type="entry name" value="Aminoacid dehydrogenase-like, N-terminal domain"/>
    <property type="match status" value="1"/>
</dbReference>
<evidence type="ECO:0000256" key="1">
    <source>
        <dbReference type="ARBA" id="ARBA00004871"/>
    </source>
</evidence>
<feature type="binding site" evidence="7">
    <location>
        <position position="259"/>
    </location>
    <ligand>
        <name>shikimate</name>
        <dbReference type="ChEBI" id="CHEBI:36208"/>
    </ligand>
</feature>
<dbReference type="GO" id="GO:0004764">
    <property type="term" value="F:shikimate 3-dehydrogenase (NADP+) activity"/>
    <property type="evidence" value="ECO:0007669"/>
    <property type="project" value="UniProtKB-UniRule"/>
</dbReference>
<comment type="similarity">
    <text evidence="7">Belongs to the shikimate dehydrogenase family.</text>
</comment>
<dbReference type="Gene3D" id="3.40.50.10860">
    <property type="entry name" value="Leucine Dehydrogenase, chain A, domain 1"/>
    <property type="match status" value="1"/>
</dbReference>
<dbReference type="GO" id="GO:0009073">
    <property type="term" value="P:aromatic amino acid family biosynthetic process"/>
    <property type="evidence" value="ECO:0007669"/>
    <property type="project" value="UniProtKB-KW"/>
</dbReference>
<dbReference type="NCBIfam" id="TIGR00507">
    <property type="entry name" value="aroE"/>
    <property type="match status" value="1"/>
</dbReference>
<dbReference type="InterPro" id="IPR041121">
    <property type="entry name" value="SDH_C"/>
</dbReference>
<reference evidence="11" key="1">
    <citation type="submission" date="2023-07" db="EMBL/GenBank/DDBJ databases">
        <authorList>
            <person name="Luz R."/>
            <person name="Cordeiro R."/>
            <person name="Fonseca A."/>
            <person name="Goncalves V."/>
        </authorList>
    </citation>
    <scope>NUCLEOTIDE SEQUENCE [LARGE SCALE GENOMIC DNA]</scope>
    <source>
        <strain evidence="11">BACA0444</strain>
    </source>
</reference>
<sequence>MPIRGTTQLLGVIGYPVKHSLSPVIHNAALESLELDYVYLPFPIAPGDLAAALPGMLAIGVQGFNITIPHKQGIIPFLKSVSPLVDQVGAVNTVKREAGAWIGTNTDVAGFLAPLQALNLNWSNQTGLLLGCGGAARAVVVACWQLGLAELIVSGRDLAKLQVFQASWQDILPPRFLKIIPWGAWAGELAAVALVVNSTPLGMAPEINQSPLTPADLDQLPAAAILYDLIYTPNPTQLLAWGQERGLKTIDGLEMLIQQGAAAFQWWLGQPAPVDVMRAQAWARLFPEKV</sequence>
<dbReference type="GO" id="GO:0008652">
    <property type="term" value="P:amino acid biosynthetic process"/>
    <property type="evidence" value="ECO:0007669"/>
    <property type="project" value="UniProtKB-KW"/>
</dbReference>
<protein>
    <recommendedName>
        <fullName evidence="2 7">Shikimate dehydrogenase (NADP(+))</fullName>
        <shortName evidence="7">SDH</shortName>
        <ecNumber evidence="2 7">1.1.1.25</ecNumber>
    </recommendedName>
</protein>
<dbReference type="Pfam" id="PF18317">
    <property type="entry name" value="SDH_C"/>
    <property type="match status" value="1"/>
</dbReference>
<evidence type="ECO:0000313" key="11">
    <source>
        <dbReference type="Proteomes" id="UP001268256"/>
    </source>
</evidence>
<comment type="pathway">
    <text evidence="1 7">Metabolic intermediate biosynthesis; chorismate biosynthesis; chorismate from D-erythrose 4-phosphate and phosphoenolpyruvate: step 4/7.</text>
</comment>
<dbReference type="PANTHER" id="PTHR21089">
    <property type="entry name" value="SHIKIMATE DEHYDROGENASE"/>
    <property type="match status" value="1"/>
</dbReference>
<keyword evidence="4 7" id="KW-0521">NADP</keyword>
<dbReference type="Gene3D" id="3.40.50.720">
    <property type="entry name" value="NAD(P)-binding Rossmann-like Domain"/>
    <property type="match status" value="1"/>
</dbReference>
<comment type="subunit">
    <text evidence="7">Homodimer.</text>
</comment>
<feature type="domain" description="Shikimate dehydrogenase substrate binding N-terminal" evidence="8">
    <location>
        <begin position="12"/>
        <end position="94"/>
    </location>
</feature>
<keyword evidence="3 7" id="KW-0028">Amino-acid biosynthesis</keyword>
<dbReference type="GO" id="GO:0009423">
    <property type="term" value="P:chorismate biosynthetic process"/>
    <property type="evidence" value="ECO:0007669"/>
    <property type="project" value="UniProtKB-UniRule"/>
</dbReference>
<dbReference type="PANTHER" id="PTHR21089:SF1">
    <property type="entry name" value="BIFUNCTIONAL 3-DEHYDROQUINATE DEHYDRATASE_SHIKIMATE DEHYDROGENASE, CHLOROPLASTIC"/>
    <property type="match status" value="1"/>
</dbReference>
<feature type="active site" description="Proton acceptor" evidence="7">
    <location>
        <position position="71"/>
    </location>
</feature>
<dbReference type="InterPro" id="IPR036291">
    <property type="entry name" value="NAD(P)-bd_dom_sf"/>
</dbReference>
<feature type="binding site" evidence="7">
    <location>
        <position position="231"/>
    </location>
    <ligand>
        <name>shikimate</name>
        <dbReference type="ChEBI" id="CHEBI:36208"/>
    </ligand>
</feature>
<feature type="domain" description="SDH C-terminal" evidence="9">
    <location>
        <begin position="252"/>
        <end position="280"/>
    </location>
</feature>
<dbReference type="InterPro" id="IPR013708">
    <property type="entry name" value="Shikimate_DH-bd_N"/>
</dbReference>
<evidence type="ECO:0000313" key="10">
    <source>
        <dbReference type="EMBL" id="MDS3859344.1"/>
    </source>
</evidence>
<name>A0AAE4FPH4_9CYAN</name>
<comment type="catalytic activity">
    <reaction evidence="7">
        <text>shikimate + NADP(+) = 3-dehydroshikimate + NADPH + H(+)</text>
        <dbReference type="Rhea" id="RHEA:17737"/>
        <dbReference type="ChEBI" id="CHEBI:15378"/>
        <dbReference type="ChEBI" id="CHEBI:16630"/>
        <dbReference type="ChEBI" id="CHEBI:36208"/>
        <dbReference type="ChEBI" id="CHEBI:57783"/>
        <dbReference type="ChEBI" id="CHEBI:58349"/>
        <dbReference type="EC" id="1.1.1.25"/>
    </reaction>
</comment>
<evidence type="ECO:0000256" key="2">
    <source>
        <dbReference type="ARBA" id="ARBA00012962"/>
    </source>
</evidence>
<dbReference type="EC" id="1.1.1.25" evidence="2 7"/>
<feature type="binding site" evidence="7">
    <location>
        <position position="229"/>
    </location>
    <ligand>
        <name>NADP(+)</name>
        <dbReference type="ChEBI" id="CHEBI:58349"/>
    </ligand>
</feature>
<dbReference type="CDD" id="cd01065">
    <property type="entry name" value="NAD_bind_Shikimate_DH"/>
    <property type="match status" value="1"/>
</dbReference>
<comment type="caution">
    <text evidence="7">Lacks conserved residue(s) required for the propagation of feature annotation.</text>
</comment>
<evidence type="ECO:0000256" key="5">
    <source>
        <dbReference type="ARBA" id="ARBA00023002"/>
    </source>
</evidence>
<evidence type="ECO:0000256" key="4">
    <source>
        <dbReference type="ARBA" id="ARBA00022857"/>
    </source>
</evidence>
<dbReference type="Proteomes" id="UP001268256">
    <property type="component" value="Unassembled WGS sequence"/>
</dbReference>